<protein>
    <submittedName>
        <fullName evidence="2">Uncharacterized protein</fullName>
    </submittedName>
</protein>
<evidence type="ECO:0000256" key="1">
    <source>
        <dbReference type="SAM" id="Phobius"/>
    </source>
</evidence>
<accession>A0A839EP30</accession>
<keyword evidence="1" id="KW-0812">Transmembrane</keyword>
<organism evidence="2 3">
    <name type="scientific">Dokdonella fugitiva</name>
    <dbReference type="NCBI Taxonomy" id="328517"/>
    <lineage>
        <taxon>Bacteria</taxon>
        <taxon>Pseudomonadati</taxon>
        <taxon>Pseudomonadota</taxon>
        <taxon>Gammaproteobacteria</taxon>
        <taxon>Lysobacterales</taxon>
        <taxon>Rhodanobacteraceae</taxon>
        <taxon>Dokdonella</taxon>
    </lineage>
</organism>
<gene>
    <name evidence="2" type="ORF">FHW12_000228</name>
</gene>
<feature type="transmembrane region" description="Helical" evidence="1">
    <location>
        <begin position="20"/>
        <end position="37"/>
    </location>
</feature>
<keyword evidence="1" id="KW-0472">Membrane</keyword>
<evidence type="ECO:0000313" key="3">
    <source>
        <dbReference type="Proteomes" id="UP000550401"/>
    </source>
</evidence>
<evidence type="ECO:0000313" key="2">
    <source>
        <dbReference type="EMBL" id="MBA8886037.1"/>
    </source>
</evidence>
<sequence length="61" mass="7143">MNNVPLSNLSQAQRETLEKLLPIVLVFGLAWLAARGVKKLAWSLFGLYWAFHWAHPWRLFH</sequence>
<dbReference type="RefSeq" id="WP_182529154.1">
    <property type="nucleotide sequence ID" value="NZ_JACGXL010000001.1"/>
</dbReference>
<comment type="caution">
    <text evidence="2">The sequence shown here is derived from an EMBL/GenBank/DDBJ whole genome shotgun (WGS) entry which is preliminary data.</text>
</comment>
<keyword evidence="3" id="KW-1185">Reference proteome</keyword>
<keyword evidence="1" id="KW-1133">Transmembrane helix</keyword>
<dbReference type="AlphaFoldDB" id="A0A839EP30"/>
<dbReference type="EMBL" id="JACGXL010000001">
    <property type="protein sequence ID" value="MBA8886037.1"/>
    <property type="molecule type" value="Genomic_DNA"/>
</dbReference>
<name>A0A839EP30_9GAMM</name>
<proteinExistence type="predicted"/>
<reference evidence="2 3" key="1">
    <citation type="submission" date="2020-07" db="EMBL/GenBank/DDBJ databases">
        <title>Genomic Encyclopedia of Type Strains, Phase IV (KMG-V): Genome sequencing to study the core and pangenomes of soil and plant-associated prokaryotes.</title>
        <authorList>
            <person name="Whitman W."/>
        </authorList>
    </citation>
    <scope>NUCLEOTIDE SEQUENCE [LARGE SCALE GENOMIC DNA]</scope>
    <source>
        <strain evidence="2 3">RH2WT43</strain>
    </source>
</reference>
<dbReference type="Proteomes" id="UP000550401">
    <property type="component" value="Unassembled WGS sequence"/>
</dbReference>